<dbReference type="EMBL" id="CAEZYE010000054">
    <property type="protein sequence ID" value="CAB4715420.1"/>
    <property type="molecule type" value="Genomic_DNA"/>
</dbReference>
<feature type="transmembrane region" description="Helical" evidence="1">
    <location>
        <begin position="121"/>
        <end position="145"/>
    </location>
</feature>
<evidence type="ECO:0000256" key="1">
    <source>
        <dbReference type="SAM" id="Phobius"/>
    </source>
</evidence>
<protein>
    <submittedName>
        <fullName evidence="2">Unannotated protein</fullName>
    </submittedName>
</protein>
<dbReference type="InterPro" id="IPR036890">
    <property type="entry name" value="HATPase_C_sf"/>
</dbReference>
<evidence type="ECO:0000313" key="2">
    <source>
        <dbReference type="EMBL" id="CAB4715420.1"/>
    </source>
</evidence>
<proteinExistence type="predicted"/>
<gene>
    <name evidence="2" type="ORF">UFOPK2655_00991</name>
    <name evidence="3" type="ORF">UFOPK3667_00850</name>
</gene>
<feature type="transmembrane region" description="Helical" evidence="1">
    <location>
        <begin position="51"/>
        <end position="70"/>
    </location>
</feature>
<organism evidence="2">
    <name type="scientific">freshwater metagenome</name>
    <dbReference type="NCBI Taxonomy" id="449393"/>
    <lineage>
        <taxon>unclassified sequences</taxon>
        <taxon>metagenomes</taxon>
        <taxon>ecological metagenomes</taxon>
    </lineage>
</organism>
<name>A0A6J6QUG3_9ZZZZ</name>
<feature type="transmembrane region" description="Helical" evidence="1">
    <location>
        <begin position="21"/>
        <end position="45"/>
    </location>
</feature>
<keyword evidence="1" id="KW-0812">Transmembrane</keyword>
<keyword evidence="1" id="KW-0472">Membrane</keyword>
<dbReference type="EMBL" id="CAFBMU010000008">
    <property type="protein sequence ID" value="CAB4923547.1"/>
    <property type="molecule type" value="Genomic_DNA"/>
</dbReference>
<sequence length="589" mass="66263">MSENHNRLVREAIQGPDVLNLRYLPILMLIIFPLSVFLEGIAGLSSHDTDIWILAIALGWLGIFTHFNLLKLWWIMRGRPTLSLGFLLLLSGIGGAIQGAAVGFTVESFGLSSEVSIFHRIFLGFISTLMWLPVNAFLVSSILSFRGQRANLLKRAETLNAIAFRQNGLATKVRKVVEEAVITELKWSRFTAQEKFKSTIEDGVESGMQSKLLKSYASEELRSISHNLWERSRNGVASNPKIESFSRASIRELFKLGLHLPPYDIKVYSVIYASAVLPILSKNSHSKLEIFNAAFILICFYILMFIGERIYKRFPQFSPQIFTLRTVIAVYLPFYLFHLINPKANFWTYPHPLSFQISNILLAFFVVLILTLSKAAVYSQEQILIALQRMTNSQKAQVNYATIEIATVSRQWAQYIHGTLQSRLLAAAAVLEKSIETTDLGLRDLAISQSMQIMDEDFEIPIPGERNLLEEALFRIGNWRDLIEVEIDCSIETDLPWIPVESFGLAVEEAIANAFRHGHATRILISMHLINGSDLECTFIDDGQGLAQNLEEGLGSQIFTQASRGNWSREPGPDGRGTRVHMIISGLSI</sequence>
<keyword evidence="1" id="KW-1133">Transmembrane helix</keyword>
<feature type="transmembrane region" description="Helical" evidence="1">
    <location>
        <begin position="322"/>
        <end position="340"/>
    </location>
</feature>
<dbReference type="SUPFAM" id="SSF55874">
    <property type="entry name" value="ATPase domain of HSP90 chaperone/DNA topoisomerase II/histidine kinase"/>
    <property type="match status" value="1"/>
</dbReference>
<dbReference type="Gene3D" id="3.30.565.10">
    <property type="entry name" value="Histidine kinase-like ATPase, C-terminal domain"/>
    <property type="match status" value="1"/>
</dbReference>
<accession>A0A6J6QUG3</accession>
<feature type="transmembrane region" description="Helical" evidence="1">
    <location>
        <begin position="360"/>
        <end position="379"/>
    </location>
</feature>
<evidence type="ECO:0000313" key="3">
    <source>
        <dbReference type="EMBL" id="CAB4923547.1"/>
    </source>
</evidence>
<feature type="transmembrane region" description="Helical" evidence="1">
    <location>
        <begin position="82"/>
        <end position="101"/>
    </location>
</feature>
<dbReference type="AlphaFoldDB" id="A0A6J6QUG3"/>
<feature type="transmembrane region" description="Helical" evidence="1">
    <location>
        <begin position="290"/>
        <end position="310"/>
    </location>
</feature>
<reference evidence="2" key="1">
    <citation type="submission" date="2020-05" db="EMBL/GenBank/DDBJ databases">
        <authorList>
            <person name="Chiriac C."/>
            <person name="Salcher M."/>
            <person name="Ghai R."/>
            <person name="Kavagutti S V."/>
        </authorList>
    </citation>
    <scope>NUCLEOTIDE SEQUENCE</scope>
</reference>